<dbReference type="SUPFAM" id="SSF141571">
    <property type="entry name" value="Pentapeptide repeat-like"/>
    <property type="match status" value="1"/>
</dbReference>
<dbReference type="eggNOG" id="COG1357">
    <property type="taxonomic scope" value="Bacteria"/>
</dbReference>
<dbReference type="STRING" id="1499967.U27_00209"/>
<protein>
    <submittedName>
        <fullName evidence="1">Pentapeptide repeat protein</fullName>
    </submittedName>
</protein>
<organism evidence="1">
    <name type="scientific">Vecturithrix granuli</name>
    <dbReference type="NCBI Taxonomy" id="1499967"/>
    <lineage>
        <taxon>Bacteria</taxon>
        <taxon>Candidatus Moduliflexota</taxon>
        <taxon>Candidatus Vecturitrichia</taxon>
        <taxon>Candidatus Vecturitrichales</taxon>
        <taxon>Candidatus Vecturitrichaceae</taxon>
        <taxon>Candidatus Vecturithrix</taxon>
    </lineage>
</organism>
<evidence type="ECO:0000313" key="2">
    <source>
        <dbReference type="Proteomes" id="UP000030661"/>
    </source>
</evidence>
<sequence>MAHQKYFSYLKNGVTLWNHWRENHPHEIPDLREINLEGANLEGANFKDTNLAGANLRWANLKRVDFTNANLSHAECMMADCSMACFVGANLSNADFRGAILVHAKLQEAKLVQTNLSQTNVTGANFYDTARDGWNIEGSLCEYVFWDWSKEHRIPQHGYFRPGEFEKRYKNSHTPHHPLRAMLHLVTLMFNRVSLVE</sequence>
<reference evidence="1" key="1">
    <citation type="journal article" date="2015" name="PeerJ">
        <title>First genomic representation of candidate bacterial phylum KSB3 points to enhanced environmental sensing as a trigger of wastewater bulking.</title>
        <authorList>
            <person name="Sekiguchi Y."/>
            <person name="Ohashi A."/>
            <person name="Parks D.H."/>
            <person name="Yamauchi T."/>
            <person name="Tyson G.W."/>
            <person name="Hugenholtz P."/>
        </authorList>
    </citation>
    <scope>NUCLEOTIDE SEQUENCE [LARGE SCALE GENOMIC DNA]</scope>
</reference>
<dbReference type="AlphaFoldDB" id="A0A081C6W3"/>
<dbReference type="InterPro" id="IPR051082">
    <property type="entry name" value="Pentapeptide-BTB/POZ_domain"/>
</dbReference>
<evidence type="ECO:0000313" key="1">
    <source>
        <dbReference type="EMBL" id="GAK60318.1"/>
    </source>
</evidence>
<dbReference type="HOGENOM" id="CLU_033401_4_1_0"/>
<dbReference type="Pfam" id="PF00805">
    <property type="entry name" value="Pentapeptide"/>
    <property type="match status" value="2"/>
</dbReference>
<gene>
    <name evidence="1" type="ORF">U27_00209</name>
</gene>
<dbReference type="PANTHER" id="PTHR14136">
    <property type="entry name" value="BTB_POZ DOMAIN-CONTAINING PROTEIN KCTD9"/>
    <property type="match status" value="1"/>
</dbReference>
<dbReference type="Gene3D" id="2.160.20.80">
    <property type="entry name" value="E3 ubiquitin-protein ligase SopA"/>
    <property type="match status" value="1"/>
</dbReference>
<keyword evidence="2" id="KW-1185">Reference proteome</keyword>
<dbReference type="Proteomes" id="UP000030661">
    <property type="component" value="Unassembled WGS sequence"/>
</dbReference>
<dbReference type="PANTHER" id="PTHR14136:SF17">
    <property type="entry name" value="BTB_POZ DOMAIN-CONTAINING PROTEIN KCTD9"/>
    <property type="match status" value="1"/>
</dbReference>
<proteinExistence type="predicted"/>
<name>A0A081C6W3_VECG1</name>
<dbReference type="InterPro" id="IPR001646">
    <property type="entry name" value="5peptide_repeat"/>
</dbReference>
<accession>A0A081C6W3</accession>
<dbReference type="EMBL" id="DF820472">
    <property type="protein sequence ID" value="GAK60318.1"/>
    <property type="molecule type" value="Genomic_DNA"/>
</dbReference>